<proteinExistence type="predicted"/>
<reference evidence="2 3" key="3">
    <citation type="submission" date="2019-11" db="EMBL/GenBank/DDBJ databases">
        <title>A de novo genome assembly of a pear dwarfing rootstock.</title>
        <authorList>
            <person name="Wang F."/>
            <person name="Wang J."/>
            <person name="Li S."/>
            <person name="Zhang Y."/>
            <person name="Fang M."/>
            <person name="Ma L."/>
            <person name="Zhao Y."/>
            <person name="Jiang S."/>
        </authorList>
    </citation>
    <scope>NUCLEOTIDE SEQUENCE [LARGE SCALE GENOMIC DNA]</scope>
    <source>
        <strain evidence="2">S2</strain>
        <tissue evidence="2">Leaf</tissue>
    </source>
</reference>
<protein>
    <recommendedName>
        <fullName evidence="1">Myb/SANT-like domain-containing protein</fullName>
    </recommendedName>
</protein>
<dbReference type="PANTHER" id="PTHR46250:SF18">
    <property type="entry name" value="MYB_SANT-LIKE DOMAIN-CONTAINING PROTEIN"/>
    <property type="match status" value="1"/>
</dbReference>
<accession>A0A5N5FBN8</accession>
<dbReference type="Pfam" id="PF12776">
    <property type="entry name" value="Myb_DNA-bind_3"/>
    <property type="match status" value="1"/>
</dbReference>
<reference evidence="2 3" key="1">
    <citation type="submission" date="2019-09" db="EMBL/GenBank/DDBJ databases">
        <authorList>
            <person name="Ou C."/>
        </authorList>
    </citation>
    <scope>NUCLEOTIDE SEQUENCE [LARGE SCALE GENOMIC DNA]</scope>
    <source>
        <strain evidence="2">S2</strain>
        <tissue evidence="2">Leaf</tissue>
    </source>
</reference>
<gene>
    <name evidence="2" type="ORF">D8674_010658</name>
</gene>
<evidence type="ECO:0000313" key="2">
    <source>
        <dbReference type="EMBL" id="KAB2600387.1"/>
    </source>
</evidence>
<reference evidence="3" key="2">
    <citation type="submission" date="2019-10" db="EMBL/GenBank/DDBJ databases">
        <title>A de novo genome assembly of a pear dwarfing rootstock.</title>
        <authorList>
            <person name="Wang F."/>
            <person name="Wang J."/>
            <person name="Li S."/>
            <person name="Zhang Y."/>
            <person name="Fang M."/>
            <person name="Ma L."/>
            <person name="Zhao Y."/>
            <person name="Jiang S."/>
        </authorList>
    </citation>
    <scope>NUCLEOTIDE SEQUENCE [LARGE SCALE GENOMIC DNA]</scope>
</reference>
<organism evidence="2 3">
    <name type="scientific">Pyrus ussuriensis x Pyrus communis</name>
    <dbReference type="NCBI Taxonomy" id="2448454"/>
    <lineage>
        <taxon>Eukaryota</taxon>
        <taxon>Viridiplantae</taxon>
        <taxon>Streptophyta</taxon>
        <taxon>Embryophyta</taxon>
        <taxon>Tracheophyta</taxon>
        <taxon>Spermatophyta</taxon>
        <taxon>Magnoliopsida</taxon>
        <taxon>eudicotyledons</taxon>
        <taxon>Gunneridae</taxon>
        <taxon>Pentapetalae</taxon>
        <taxon>rosids</taxon>
        <taxon>fabids</taxon>
        <taxon>Rosales</taxon>
        <taxon>Rosaceae</taxon>
        <taxon>Amygdaloideae</taxon>
        <taxon>Maleae</taxon>
        <taxon>Pyrus</taxon>
    </lineage>
</organism>
<dbReference type="EMBL" id="SMOL01000753">
    <property type="protein sequence ID" value="KAB2600387.1"/>
    <property type="molecule type" value="Genomic_DNA"/>
</dbReference>
<comment type="caution">
    <text evidence="2">The sequence shown here is derived from an EMBL/GenBank/DDBJ whole genome shotgun (WGS) entry which is preliminary data.</text>
</comment>
<name>A0A5N5FBN8_9ROSA</name>
<evidence type="ECO:0000313" key="3">
    <source>
        <dbReference type="Proteomes" id="UP000327157"/>
    </source>
</evidence>
<dbReference type="Proteomes" id="UP000327157">
    <property type="component" value="Chromosome 13"/>
</dbReference>
<evidence type="ECO:0000259" key="1">
    <source>
        <dbReference type="Pfam" id="PF12776"/>
    </source>
</evidence>
<sequence>MASLINYIATSCNWIDHDEDVLLTILEEMVGNGVRCETNNFKAGTFGTVTSKMWETIPGINTEPKHIQNKLKRLKEKYSSTYEMMNTSGFGWDDEKKMYCCG</sequence>
<dbReference type="AlphaFoldDB" id="A0A5N5FBN8"/>
<dbReference type="OrthoDB" id="1699974at2759"/>
<dbReference type="PANTHER" id="PTHR46250">
    <property type="entry name" value="MYB/SANT-LIKE DNA-BINDING DOMAIN PROTEIN-RELATED"/>
    <property type="match status" value="1"/>
</dbReference>
<dbReference type="InterPro" id="IPR024752">
    <property type="entry name" value="Myb/SANT-like_dom"/>
</dbReference>
<feature type="domain" description="Myb/SANT-like" evidence="1">
    <location>
        <begin position="14"/>
        <end position="98"/>
    </location>
</feature>
<keyword evidence="3" id="KW-1185">Reference proteome</keyword>